<evidence type="ECO:0000256" key="3">
    <source>
        <dbReference type="SAM" id="MobiDB-lite"/>
    </source>
</evidence>
<comment type="caution">
    <text evidence="5">The sequence shown here is derived from an EMBL/GenBank/DDBJ whole genome shotgun (WGS) entry which is preliminary data.</text>
</comment>
<dbReference type="AlphaFoldDB" id="A0A2H0DXN8"/>
<evidence type="ECO:0000313" key="6">
    <source>
        <dbReference type="Proteomes" id="UP000231276"/>
    </source>
</evidence>
<dbReference type="InterPro" id="IPR008978">
    <property type="entry name" value="HSP20-like_chaperone"/>
</dbReference>
<dbReference type="Proteomes" id="UP000231276">
    <property type="component" value="Unassembled WGS sequence"/>
</dbReference>
<accession>A0A2H0DXN8</accession>
<dbReference type="PROSITE" id="PS01031">
    <property type="entry name" value="SHSP"/>
    <property type="match status" value="1"/>
</dbReference>
<protein>
    <recommendedName>
        <fullName evidence="4">SHSP domain-containing protein</fullName>
    </recommendedName>
</protein>
<dbReference type="PANTHER" id="PTHR11527">
    <property type="entry name" value="HEAT-SHOCK PROTEIN 20 FAMILY MEMBER"/>
    <property type="match status" value="1"/>
</dbReference>
<evidence type="ECO:0000256" key="1">
    <source>
        <dbReference type="PROSITE-ProRule" id="PRU00285"/>
    </source>
</evidence>
<dbReference type="Pfam" id="PF00011">
    <property type="entry name" value="HSP20"/>
    <property type="match status" value="1"/>
</dbReference>
<gene>
    <name evidence="5" type="ORF">COW82_00310</name>
</gene>
<dbReference type="EMBL" id="PCTS01000005">
    <property type="protein sequence ID" value="PIP86761.1"/>
    <property type="molecule type" value="Genomic_DNA"/>
</dbReference>
<name>A0A2H0DXN8_9BACT</name>
<dbReference type="CDD" id="cd06464">
    <property type="entry name" value="ACD_sHsps-like"/>
    <property type="match status" value="1"/>
</dbReference>
<evidence type="ECO:0000259" key="4">
    <source>
        <dbReference type="PROSITE" id="PS01031"/>
    </source>
</evidence>
<proteinExistence type="inferred from homology"/>
<sequence>MIRKHKRSFFERLTGTINTNGLEDEMIEEENAREEKETRNISVRGDAQKPAESGDWLENDEGQLTVDVYQTPAEIIIKTMVAGVKPDTLDLQISRDMITIKGSRHNSNEIREDDYFYQELFWGTFSRTILLPAEIDIEGAEATEEHGLLTLRLPKIDKDKKTKIRVRSTK</sequence>
<dbReference type="SUPFAM" id="SSF49764">
    <property type="entry name" value="HSP20-like chaperones"/>
    <property type="match status" value="1"/>
</dbReference>
<feature type="region of interest" description="Disordered" evidence="3">
    <location>
        <begin position="30"/>
        <end position="57"/>
    </location>
</feature>
<feature type="domain" description="SHSP" evidence="4">
    <location>
        <begin position="57"/>
        <end position="170"/>
    </location>
</feature>
<comment type="similarity">
    <text evidence="1 2">Belongs to the small heat shock protein (HSP20) family.</text>
</comment>
<organism evidence="5 6">
    <name type="scientific">Candidatus Campbellbacteria bacterium CG22_combo_CG10-13_8_21_14_all_43_18</name>
    <dbReference type="NCBI Taxonomy" id="1974530"/>
    <lineage>
        <taxon>Bacteria</taxon>
        <taxon>Candidatus Campbelliibacteriota</taxon>
    </lineage>
</organism>
<evidence type="ECO:0000256" key="2">
    <source>
        <dbReference type="RuleBase" id="RU003616"/>
    </source>
</evidence>
<reference evidence="5 6" key="1">
    <citation type="submission" date="2017-09" db="EMBL/GenBank/DDBJ databases">
        <title>Depth-based differentiation of microbial function through sediment-hosted aquifers and enrichment of novel symbionts in the deep terrestrial subsurface.</title>
        <authorList>
            <person name="Probst A.J."/>
            <person name="Ladd B."/>
            <person name="Jarett J.K."/>
            <person name="Geller-Mcgrath D.E."/>
            <person name="Sieber C.M."/>
            <person name="Emerson J.B."/>
            <person name="Anantharaman K."/>
            <person name="Thomas B.C."/>
            <person name="Malmstrom R."/>
            <person name="Stieglmeier M."/>
            <person name="Klingl A."/>
            <person name="Woyke T."/>
            <person name="Ryan C.M."/>
            <person name="Banfield J.F."/>
        </authorList>
    </citation>
    <scope>NUCLEOTIDE SEQUENCE [LARGE SCALE GENOMIC DNA]</scope>
    <source>
        <strain evidence="5">CG22_combo_CG10-13_8_21_14_all_43_18</strain>
    </source>
</reference>
<evidence type="ECO:0000313" key="5">
    <source>
        <dbReference type="EMBL" id="PIP86761.1"/>
    </source>
</evidence>
<dbReference type="InterPro" id="IPR031107">
    <property type="entry name" value="Small_HSP"/>
</dbReference>
<dbReference type="Gene3D" id="2.60.40.790">
    <property type="match status" value="1"/>
</dbReference>
<dbReference type="InterPro" id="IPR002068">
    <property type="entry name" value="A-crystallin/Hsp20_dom"/>
</dbReference>